<evidence type="ECO:0000256" key="1">
    <source>
        <dbReference type="SAM" id="MobiDB-lite"/>
    </source>
</evidence>
<proteinExistence type="predicted"/>
<accession>A0A409W6W7</accession>
<feature type="compositionally biased region" description="Polar residues" evidence="1">
    <location>
        <begin position="40"/>
        <end position="54"/>
    </location>
</feature>
<feature type="non-terminal residue" evidence="2">
    <location>
        <position position="1"/>
    </location>
</feature>
<evidence type="ECO:0000313" key="2">
    <source>
        <dbReference type="EMBL" id="PPQ74103.1"/>
    </source>
</evidence>
<dbReference type="AlphaFoldDB" id="A0A409W6W7"/>
<sequence>SDTTCSIGVPDPRCLLTGKTFASASGRSKVHIPYNPFTGMETNGRTSKAQTDSARAQRKTTFGSSKVSKFIIRDPVSLPSRPNAKRDDEACAILLCEVTQPPCFLFQFEMLRQSPQWHWSSLHPARRLRSKGGAAIRCGYGILLMAREAADVLGDLQTGSKINSWLDVFRWVRENRDAACPRHLYERLVSIDQKCASSVSTASSPAEKLFLEETS</sequence>
<reference evidence="2 3" key="1">
    <citation type="journal article" date="2018" name="Evol. Lett.">
        <title>Horizontal gene cluster transfer increased hallucinogenic mushroom diversity.</title>
        <authorList>
            <person name="Reynolds H.T."/>
            <person name="Vijayakumar V."/>
            <person name="Gluck-Thaler E."/>
            <person name="Korotkin H.B."/>
            <person name="Matheny P.B."/>
            <person name="Slot J.C."/>
        </authorList>
    </citation>
    <scope>NUCLEOTIDE SEQUENCE [LARGE SCALE GENOMIC DNA]</scope>
    <source>
        <strain evidence="2 3">SRW20</strain>
    </source>
</reference>
<gene>
    <name evidence="2" type="ORF">CVT26_006482</name>
</gene>
<organism evidence="2 3">
    <name type="scientific">Gymnopilus dilepis</name>
    <dbReference type="NCBI Taxonomy" id="231916"/>
    <lineage>
        <taxon>Eukaryota</taxon>
        <taxon>Fungi</taxon>
        <taxon>Dikarya</taxon>
        <taxon>Basidiomycota</taxon>
        <taxon>Agaricomycotina</taxon>
        <taxon>Agaricomycetes</taxon>
        <taxon>Agaricomycetidae</taxon>
        <taxon>Agaricales</taxon>
        <taxon>Agaricineae</taxon>
        <taxon>Hymenogastraceae</taxon>
        <taxon>Gymnopilus</taxon>
    </lineage>
</organism>
<dbReference type="Proteomes" id="UP000284706">
    <property type="component" value="Unassembled WGS sequence"/>
</dbReference>
<name>A0A409W6W7_9AGAR</name>
<dbReference type="InParanoid" id="A0A409W6W7"/>
<protein>
    <submittedName>
        <fullName evidence="2">Uncharacterized protein</fullName>
    </submittedName>
</protein>
<evidence type="ECO:0000313" key="3">
    <source>
        <dbReference type="Proteomes" id="UP000284706"/>
    </source>
</evidence>
<dbReference type="EMBL" id="NHYE01005364">
    <property type="protein sequence ID" value="PPQ74103.1"/>
    <property type="molecule type" value="Genomic_DNA"/>
</dbReference>
<comment type="caution">
    <text evidence="2">The sequence shown here is derived from an EMBL/GenBank/DDBJ whole genome shotgun (WGS) entry which is preliminary data.</text>
</comment>
<keyword evidence="3" id="KW-1185">Reference proteome</keyword>
<feature type="region of interest" description="Disordered" evidence="1">
    <location>
        <begin position="34"/>
        <end position="54"/>
    </location>
</feature>